<evidence type="ECO:0000313" key="1">
    <source>
        <dbReference type="EMBL" id="MBX74063.1"/>
    </source>
</evidence>
<sequence>MTLSFALECKLSQNNLEEWI</sequence>
<dbReference type="EMBL" id="GGEC01093579">
    <property type="protein sequence ID" value="MBX74063.1"/>
    <property type="molecule type" value="Transcribed_RNA"/>
</dbReference>
<protein>
    <submittedName>
        <fullName evidence="1">Uncharacterized protein</fullName>
    </submittedName>
</protein>
<reference evidence="1" key="1">
    <citation type="submission" date="2018-02" db="EMBL/GenBank/DDBJ databases">
        <title>Rhizophora mucronata_Transcriptome.</title>
        <authorList>
            <person name="Meera S.P."/>
            <person name="Sreeshan A."/>
            <person name="Augustine A."/>
        </authorList>
    </citation>
    <scope>NUCLEOTIDE SEQUENCE</scope>
    <source>
        <tissue evidence="1">Leaf</tissue>
    </source>
</reference>
<proteinExistence type="predicted"/>
<name>A0A2P2R486_RHIMU</name>
<accession>A0A2P2R486</accession>
<dbReference type="AlphaFoldDB" id="A0A2P2R486"/>
<organism evidence="1">
    <name type="scientific">Rhizophora mucronata</name>
    <name type="common">Asiatic mangrove</name>
    <dbReference type="NCBI Taxonomy" id="61149"/>
    <lineage>
        <taxon>Eukaryota</taxon>
        <taxon>Viridiplantae</taxon>
        <taxon>Streptophyta</taxon>
        <taxon>Embryophyta</taxon>
        <taxon>Tracheophyta</taxon>
        <taxon>Spermatophyta</taxon>
        <taxon>Magnoliopsida</taxon>
        <taxon>eudicotyledons</taxon>
        <taxon>Gunneridae</taxon>
        <taxon>Pentapetalae</taxon>
        <taxon>rosids</taxon>
        <taxon>fabids</taxon>
        <taxon>Malpighiales</taxon>
        <taxon>Rhizophoraceae</taxon>
        <taxon>Rhizophora</taxon>
    </lineage>
</organism>